<sequence>MNSFMRRPTQMMMSIRQRVGVLYRRSKMNNTNVEWLPYSQLIACIFYSVILCVGVTGNVLVIVVVILHRDMRNATNLLLTNLSLADLLLLVFCTADGYQHLYAKENHRLGKFMCKYRLLFQTSSFSPFVQNVTGTCSVLTIMAISYERYVAICQPLKSSVKLTLFRTFPTVFFFWFISCLLSAPFFVYTNTSLEKAIYNETIISCMTEFPKSWFNWYLVPCTLCIPILILSLLCYWHLKICRILFNPQALLQDNTVVTRYRRQVAIMLVTLTVTFFVLILPHKIWGIIQPNLTMTQFYSIGFPKHSLIIIFTRTLLYLNSAINPILYSIMSTKFRQSFVLLFGCGANRPVLLCKQYYAMKQLPNNSHKQRSASQNITALTATVHNIHESKIPFIENNHHQNGHINI</sequence>
<dbReference type="GO" id="GO:0005886">
    <property type="term" value="C:plasma membrane"/>
    <property type="evidence" value="ECO:0007669"/>
    <property type="project" value="TreeGrafter"/>
</dbReference>
<feature type="domain" description="G-protein coupled receptors family 1 profile" evidence="10">
    <location>
        <begin position="57"/>
        <end position="327"/>
    </location>
</feature>
<dbReference type="SUPFAM" id="SSF81321">
    <property type="entry name" value="Family A G protein-coupled receptor-like"/>
    <property type="match status" value="1"/>
</dbReference>
<dbReference type="PROSITE" id="PS00237">
    <property type="entry name" value="G_PROTEIN_RECEP_F1_1"/>
    <property type="match status" value="1"/>
</dbReference>
<evidence type="ECO:0000313" key="11">
    <source>
        <dbReference type="EMBL" id="CAF1443788.1"/>
    </source>
</evidence>
<evidence type="ECO:0000313" key="13">
    <source>
        <dbReference type="Proteomes" id="UP000663829"/>
    </source>
</evidence>
<dbReference type="InterPro" id="IPR000276">
    <property type="entry name" value="GPCR_Rhodpsn"/>
</dbReference>
<evidence type="ECO:0000256" key="6">
    <source>
        <dbReference type="ARBA" id="ARBA00023170"/>
    </source>
</evidence>
<proteinExistence type="inferred from homology"/>
<evidence type="ECO:0000313" key="12">
    <source>
        <dbReference type="EMBL" id="CAF4319028.1"/>
    </source>
</evidence>
<dbReference type="AlphaFoldDB" id="A0A815P3P9"/>
<gene>
    <name evidence="11" type="ORF">GPM918_LOCUS34471</name>
    <name evidence="12" type="ORF">SRO942_LOCUS35166</name>
</gene>
<organism evidence="11 13">
    <name type="scientific">Didymodactylos carnosus</name>
    <dbReference type="NCBI Taxonomy" id="1234261"/>
    <lineage>
        <taxon>Eukaryota</taxon>
        <taxon>Metazoa</taxon>
        <taxon>Spiralia</taxon>
        <taxon>Gnathifera</taxon>
        <taxon>Rotifera</taxon>
        <taxon>Eurotatoria</taxon>
        <taxon>Bdelloidea</taxon>
        <taxon>Philodinida</taxon>
        <taxon>Philodinidae</taxon>
        <taxon>Didymodactylos</taxon>
    </lineage>
</organism>
<dbReference type="GO" id="GO:0004930">
    <property type="term" value="F:G protein-coupled receptor activity"/>
    <property type="evidence" value="ECO:0007669"/>
    <property type="project" value="UniProtKB-KW"/>
</dbReference>
<dbReference type="Proteomes" id="UP000663829">
    <property type="component" value="Unassembled WGS sequence"/>
</dbReference>
<accession>A0A815P3P9</accession>
<protein>
    <recommendedName>
        <fullName evidence="10">G-protein coupled receptors family 1 profile domain-containing protein</fullName>
    </recommendedName>
</protein>
<keyword evidence="13" id="KW-1185">Reference proteome</keyword>
<keyword evidence="6 8" id="KW-0675">Receptor</keyword>
<dbReference type="PANTHER" id="PTHR24243:SF233">
    <property type="entry name" value="THYROTROPIN-RELEASING HORMONE RECEPTOR"/>
    <property type="match status" value="1"/>
</dbReference>
<feature type="transmembrane region" description="Helical" evidence="9">
    <location>
        <begin position="264"/>
        <end position="285"/>
    </location>
</feature>
<keyword evidence="4 8" id="KW-0297">G-protein coupled receptor</keyword>
<evidence type="ECO:0000256" key="9">
    <source>
        <dbReference type="SAM" id="Phobius"/>
    </source>
</evidence>
<evidence type="ECO:0000256" key="1">
    <source>
        <dbReference type="ARBA" id="ARBA00004141"/>
    </source>
</evidence>
<dbReference type="PANTHER" id="PTHR24243">
    <property type="entry name" value="G-PROTEIN COUPLED RECEPTOR"/>
    <property type="match status" value="1"/>
</dbReference>
<evidence type="ECO:0000256" key="8">
    <source>
        <dbReference type="RuleBase" id="RU000688"/>
    </source>
</evidence>
<dbReference type="EMBL" id="CAJNOQ010019126">
    <property type="protein sequence ID" value="CAF1443788.1"/>
    <property type="molecule type" value="Genomic_DNA"/>
</dbReference>
<evidence type="ECO:0000256" key="7">
    <source>
        <dbReference type="ARBA" id="ARBA00023224"/>
    </source>
</evidence>
<dbReference type="EMBL" id="CAJOBC010084566">
    <property type="protein sequence ID" value="CAF4319028.1"/>
    <property type="molecule type" value="Genomic_DNA"/>
</dbReference>
<keyword evidence="3 9" id="KW-1133">Transmembrane helix</keyword>
<evidence type="ECO:0000256" key="5">
    <source>
        <dbReference type="ARBA" id="ARBA00023136"/>
    </source>
</evidence>
<feature type="transmembrane region" description="Helical" evidence="9">
    <location>
        <begin position="38"/>
        <end position="66"/>
    </location>
</feature>
<keyword evidence="7 8" id="KW-0807">Transducer</keyword>
<dbReference type="Pfam" id="PF00001">
    <property type="entry name" value="7tm_1"/>
    <property type="match status" value="1"/>
</dbReference>
<comment type="similarity">
    <text evidence="8">Belongs to the G-protein coupled receptor 1 family.</text>
</comment>
<keyword evidence="5 9" id="KW-0472">Membrane</keyword>
<feature type="transmembrane region" description="Helical" evidence="9">
    <location>
        <begin position="167"/>
        <end position="188"/>
    </location>
</feature>
<dbReference type="OrthoDB" id="10036964at2759"/>
<dbReference type="Gene3D" id="1.20.1070.10">
    <property type="entry name" value="Rhodopsin 7-helix transmembrane proteins"/>
    <property type="match status" value="1"/>
</dbReference>
<evidence type="ECO:0000256" key="4">
    <source>
        <dbReference type="ARBA" id="ARBA00023040"/>
    </source>
</evidence>
<keyword evidence="2 8" id="KW-0812">Transmembrane</keyword>
<reference evidence="11" key="1">
    <citation type="submission" date="2021-02" db="EMBL/GenBank/DDBJ databases">
        <authorList>
            <person name="Nowell W R."/>
        </authorList>
    </citation>
    <scope>NUCLEOTIDE SEQUENCE</scope>
</reference>
<dbReference type="PROSITE" id="PS50262">
    <property type="entry name" value="G_PROTEIN_RECEP_F1_2"/>
    <property type="match status" value="1"/>
</dbReference>
<feature type="transmembrane region" description="Helical" evidence="9">
    <location>
        <begin position="305"/>
        <end position="327"/>
    </location>
</feature>
<evidence type="ECO:0000256" key="2">
    <source>
        <dbReference type="ARBA" id="ARBA00022692"/>
    </source>
</evidence>
<evidence type="ECO:0000256" key="3">
    <source>
        <dbReference type="ARBA" id="ARBA00022989"/>
    </source>
</evidence>
<evidence type="ECO:0000259" key="10">
    <source>
        <dbReference type="PROSITE" id="PS50262"/>
    </source>
</evidence>
<dbReference type="InterPro" id="IPR017452">
    <property type="entry name" value="GPCR_Rhodpsn_7TM"/>
</dbReference>
<comment type="caution">
    <text evidence="11">The sequence shown here is derived from an EMBL/GenBank/DDBJ whole genome shotgun (WGS) entry which is preliminary data.</text>
</comment>
<name>A0A815P3P9_9BILA</name>
<dbReference type="PRINTS" id="PR00237">
    <property type="entry name" value="GPCRRHODOPSN"/>
</dbReference>
<dbReference type="Proteomes" id="UP000681722">
    <property type="component" value="Unassembled WGS sequence"/>
</dbReference>
<feature type="transmembrane region" description="Helical" evidence="9">
    <location>
        <begin position="216"/>
        <end position="238"/>
    </location>
</feature>
<comment type="subcellular location">
    <subcellularLocation>
        <location evidence="1">Membrane</location>
        <topology evidence="1">Multi-pass membrane protein</topology>
    </subcellularLocation>
</comment>